<dbReference type="RefSeq" id="XP_001888379.1">
    <property type="nucleotide sequence ID" value="XM_001888344.1"/>
</dbReference>
<evidence type="ECO:0000256" key="1">
    <source>
        <dbReference type="PROSITE-ProRule" id="PRU00519"/>
    </source>
</evidence>
<feature type="domain" description="EF-1-gamma C-terminal" evidence="3">
    <location>
        <begin position="1"/>
        <end position="80"/>
    </location>
</feature>
<dbReference type="KEGG" id="lbc:LACBIDRAFT_312722"/>
<dbReference type="InterPro" id="IPR001662">
    <property type="entry name" value="EF1B_G_C"/>
</dbReference>
<sequence>MRVDSKYNNETFMSSNKIGGFFNPLEASRRYLFGSVGVLGQMNDSVISGALSSFVVSILAILGRRLWMLPRYQMIVRHVY</sequence>
<protein>
    <submittedName>
        <fullName evidence="4">Predicted protein</fullName>
    </submittedName>
</protein>
<accession>B0DWT3</accession>
<keyword evidence="2" id="KW-0812">Transmembrane</keyword>
<keyword evidence="1" id="KW-0648">Protein biosynthesis</keyword>
<proteinExistence type="predicted"/>
<keyword evidence="1" id="KW-0251">Elongation factor</keyword>
<keyword evidence="2" id="KW-1133">Transmembrane helix</keyword>
<evidence type="ECO:0000256" key="2">
    <source>
        <dbReference type="SAM" id="Phobius"/>
    </source>
</evidence>
<dbReference type="SUPFAM" id="SSF89942">
    <property type="entry name" value="eEF1-gamma domain"/>
    <property type="match status" value="1"/>
</dbReference>
<reference evidence="4" key="1">
    <citation type="journal article" date="2008" name="Nature">
        <title>The genome of Laccaria bicolor provides insights into mycorrhizal symbiosis.</title>
        <authorList>
            <person name="Martin F."/>
            <person name="Aerts A."/>
            <person name="Ahren D."/>
            <person name="Brun A."/>
            <person name="Danchin E.G.J."/>
            <person name="Duchaussoy F."/>
            <person name="Gibon J."/>
            <person name="Kohler A."/>
            <person name="Lindquist E."/>
            <person name="Pereda V."/>
            <person name="Salamov A."/>
            <person name="Shapiro H.J."/>
            <person name="Wuyts J."/>
            <person name="Blaudez D."/>
            <person name="Buee M."/>
            <person name="Brokstein P."/>
            <person name="Canbaeck B."/>
            <person name="Cohen D."/>
            <person name="Courty P.E."/>
            <person name="Coutinho P.M."/>
            <person name="Delaruelle C."/>
            <person name="Detter J.C."/>
            <person name="Deveau A."/>
            <person name="DiFazio S."/>
            <person name="Duplessis S."/>
            <person name="Fraissinet-Tachet L."/>
            <person name="Lucic E."/>
            <person name="Frey-Klett P."/>
            <person name="Fourrey C."/>
            <person name="Feussner I."/>
            <person name="Gay G."/>
            <person name="Grimwood J."/>
            <person name="Hoegger P.J."/>
            <person name="Jain P."/>
            <person name="Kilaru S."/>
            <person name="Labbe J."/>
            <person name="Lin Y.C."/>
            <person name="Legue V."/>
            <person name="Le Tacon F."/>
            <person name="Marmeisse R."/>
            <person name="Melayah D."/>
            <person name="Montanini B."/>
            <person name="Muratet M."/>
            <person name="Nehls U."/>
            <person name="Niculita-Hirzel H."/>
            <person name="Oudot-Le Secq M.P."/>
            <person name="Peter M."/>
            <person name="Quesneville H."/>
            <person name="Rajashekar B."/>
            <person name="Reich M."/>
            <person name="Rouhier N."/>
            <person name="Schmutz J."/>
            <person name="Yin T."/>
            <person name="Chalot M."/>
            <person name="Henrissat B."/>
            <person name="Kuees U."/>
            <person name="Lucas S."/>
            <person name="Van de Peer Y."/>
            <person name="Podila G.K."/>
            <person name="Polle A."/>
            <person name="Pukkila P.J."/>
            <person name="Richardson P.M."/>
            <person name="Rouze P."/>
            <person name="Sanders I.R."/>
            <person name="Stajich J.E."/>
            <person name="Tunlid A."/>
            <person name="Tuskan G."/>
            <person name="Grigoriev I.V."/>
        </authorList>
    </citation>
    <scope>NUCLEOTIDE SEQUENCE [LARGE SCALE GENOMIC DNA]</scope>
</reference>
<dbReference type="InterPro" id="IPR036433">
    <property type="entry name" value="EF1B_G_C_sf"/>
</dbReference>
<dbReference type="SMART" id="SM01183">
    <property type="entry name" value="EF1G"/>
    <property type="match status" value="1"/>
</dbReference>
<dbReference type="OrthoDB" id="249703at2759"/>
<dbReference type="Pfam" id="PF00647">
    <property type="entry name" value="EF1G"/>
    <property type="match status" value="1"/>
</dbReference>
<dbReference type="AlphaFoldDB" id="B0DWT3"/>
<feature type="transmembrane region" description="Helical" evidence="2">
    <location>
        <begin position="46"/>
        <end position="67"/>
    </location>
</feature>
<dbReference type="STRING" id="486041.B0DWT3"/>
<evidence type="ECO:0000259" key="3">
    <source>
        <dbReference type="PROSITE" id="PS50040"/>
    </source>
</evidence>
<organism evidence="5">
    <name type="scientific">Laccaria bicolor (strain S238N-H82 / ATCC MYA-4686)</name>
    <name type="common">Bicoloured deceiver</name>
    <name type="synonym">Laccaria laccata var. bicolor</name>
    <dbReference type="NCBI Taxonomy" id="486041"/>
    <lineage>
        <taxon>Eukaryota</taxon>
        <taxon>Fungi</taxon>
        <taxon>Dikarya</taxon>
        <taxon>Basidiomycota</taxon>
        <taxon>Agaricomycotina</taxon>
        <taxon>Agaricomycetes</taxon>
        <taxon>Agaricomycetidae</taxon>
        <taxon>Agaricales</taxon>
        <taxon>Agaricineae</taxon>
        <taxon>Hydnangiaceae</taxon>
        <taxon>Laccaria</taxon>
    </lineage>
</organism>
<dbReference type="Proteomes" id="UP000001194">
    <property type="component" value="Unassembled WGS sequence"/>
</dbReference>
<dbReference type="GO" id="GO:0003746">
    <property type="term" value="F:translation elongation factor activity"/>
    <property type="evidence" value="ECO:0007669"/>
    <property type="project" value="UniProtKB-UniRule"/>
</dbReference>
<keyword evidence="5" id="KW-1185">Reference proteome</keyword>
<name>B0DWT3_LACBS</name>
<gene>
    <name evidence="4" type="ORF">LACBIDRAFT_312722</name>
</gene>
<dbReference type="InParanoid" id="B0DWT3"/>
<dbReference type="PROSITE" id="PS50040">
    <property type="entry name" value="EF1G_C"/>
    <property type="match status" value="1"/>
</dbReference>
<dbReference type="Gene3D" id="3.30.70.1010">
    <property type="entry name" value="Translation elongation factor EF1B, gamma chain, conserved domain"/>
    <property type="match status" value="1"/>
</dbReference>
<dbReference type="HOGENOM" id="CLU_2590174_0_0_1"/>
<dbReference type="GeneID" id="6084023"/>
<keyword evidence="2" id="KW-0472">Membrane</keyword>
<dbReference type="EMBL" id="DS547144">
    <property type="protein sequence ID" value="EDR00984.1"/>
    <property type="molecule type" value="Genomic_DNA"/>
</dbReference>
<evidence type="ECO:0000313" key="4">
    <source>
        <dbReference type="EMBL" id="EDR00984.1"/>
    </source>
</evidence>
<evidence type="ECO:0000313" key="5">
    <source>
        <dbReference type="Proteomes" id="UP000001194"/>
    </source>
</evidence>